<dbReference type="AlphaFoldDB" id="C1LD04"/>
<sequence length="51" mass="5589">MLSKTGVHHYNGTNRDLGTACGKYFRVSTLAIEDPGDSDIIRSVPHEAETK</sequence>
<dbReference type="EMBL" id="FN316851">
    <property type="protein sequence ID" value="CAX72582.1"/>
    <property type="molecule type" value="mRNA"/>
</dbReference>
<keyword evidence="3" id="KW-0687">Ribonucleoprotein</keyword>
<organism evidence="6">
    <name type="scientific">Schistosoma japonicum</name>
    <name type="common">Blood fluke</name>
    <dbReference type="NCBI Taxonomy" id="6182"/>
    <lineage>
        <taxon>Eukaryota</taxon>
        <taxon>Metazoa</taxon>
        <taxon>Spiralia</taxon>
        <taxon>Lophotrochozoa</taxon>
        <taxon>Platyhelminthes</taxon>
        <taxon>Trematoda</taxon>
        <taxon>Digenea</taxon>
        <taxon>Strigeidida</taxon>
        <taxon>Schistosomatoidea</taxon>
        <taxon>Schistosomatidae</taxon>
        <taxon>Schistosoma</taxon>
    </lineage>
</organism>
<gene>
    <name evidence="6" type="primary">Rpl30</name>
</gene>
<dbReference type="InterPro" id="IPR039109">
    <property type="entry name" value="Ribosomal_eL30-like"/>
</dbReference>
<dbReference type="InterPro" id="IPR029064">
    <property type="entry name" value="Ribosomal_eL30-like_sf"/>
</dbReference>
<dbReference type="Pfam" id="PF01248">
    <property type="entry name" value="Ribosomal_L7Ae"/>
    <property type="match status" value="1"/>
</dbReference>
<dbReference type="PROSITE" id="PS00993">
    <property type="entry name" value="RIBOSOMAL_L30E_2"/>
    <property type="match status" value="1"/>
</dbReference>
<reference evidence="6" key="1">
    <citation type="journal article" date="2009" name="Nature">
        <title>The Schistosoma japonicum genome reveals features of host-parasite interplay.</title>
        <authorList>
            <person name="Liu F."/>
            <person name="Zhou Y."/>
            <person name="Wang Z.Q."/>
            <person name="Lu G."/>
            <person name="Zheng H."/>
            <person name="Brindley P.J."/>
            <person name="McManus D.P."/>
            <person name="Blair D."/>
            <person name="Zhang Q.H."/>
            <person name="Zhong Y."/>
            <person name="Wang S."/>
            <person name="Han Z.G."/>
            <person name="Chen Z."/>
        </authorList>
    </citation>
    <scope>NUCLEOTIDE SEQUENCE</scope>
    <source>
        <strain evidence="6">Anhui</strain>
    </source>
</reference>
<accession>C1LD04</accession>
<dbReference type="PANTHER" id="PTHR11449">
    <property type="entry name" value="RIBOSOMAL PROTEIN L30"/>
    <property type="match status" value="1"/>
</dbReference>
<dbReference type="GO" id="GO:0005840">
    <property type="term" value="C:ribosome"/>
    <property type="evidence" value="ECO:0007669"/>
    <property type="project" value="UniProtKB-KW"/>
</dbReference>
<feature type="domain" description="Ribosomal protein eL8/eL30/eS12/Gadd45" evidence="5">
    <location>
        <begin position="4"/>
        <end position="41"/>
    </location>
</feature>
<protein>
    <recommendedName>
        <fullName evidence="4">Large ribosomal subunit protein eL30</fullName>
    </recommendedName>
</protein>
<evidence type="ECO:0000256" key="2">
    <source>
        <dbReference type="ARBA" id="ARBA00022980"/>
    </source>
</evidence>
<comment type="similarity">
    <text evidence="1">Belongs to the eukaryotic ribosomal protein eL30 family.</text>
</comment>
<evidence type="ECO:0000256" key="1">
    <source>
        <dbReference type="ARBA" id="ARBA00007326"/>
    </source>
</evidence>
<dbReference type="EMBL" id="FN316846">
    <property type="protein sequence ID" value="CAX72577.1"/>
    <property type="molecule type" value="mRNA"/>
</dbReference>
<keyword evidence="2 6" id="KW-0689">Ribosomal protein</keyword>
<dbReference type="GO" id="GO:0003723">
    <property type="term" value="F:RNA binding"/>
    <property type="evidence" value="ECO:0007669"/>
    <property type="project" value="InterPro"/>
</dbReference>
<proteinExistence type="evidence at transcript level"/>
<name>C1LD04_SCHJA</name>
<dbReference type="InterPro" id="IPR022991">
    <property type="entry name" value="Ribosomal_eL30_CS"/>
</dbReference>
<evidence type="ECO:0000256" key="3">
    <source>
        <dbReference type="ARBA" id="ARBA00023274"/>
    </source>
</evidence>
<evidence type="ECO:0000313" key="6">
    <source>
        <dbReference type="EMBL" id="CAX72582.1"/>
    </source>
</evidence>
<dbReference type="Gene3D" id="3.30.1330.30">
    <property type="match status" value="1"/>
</dbReference>
<evidence type="ECO:0000256" key="4">
    <source>
        <dbReference type="ARBA" id="ARBA00035231"/>
    </source>
</evidence>
<evidence type="ECO:0000259" key="5">
    <source>
        <dbReference type="Pfam" id="PF01248"/>
    </source>
</evidence>
<reference evidence="6" key="2">
    <citation type="submission" date="2009-03" db="EMBL/GenBank/DDBJ databases">
        <authorList>
            <person name="Gang L."/>
        </authorList>
    </citation>
    <scope>NUCLEOTIDE SEQUENCE</scope>
    <source>
        <strain evidence="6">Anhui</strain>
    </source>
</reference>
<dbReference type="GO" id="GO:1990904">
    <property type="term" value="C:ribonucleoprotein complex"/>
    <property type="evidence" value="ECO:0007669"/>
    <property type="project" value="UniProtKB-KW"/>
</dbReference>
<dbReference type="InterPro" id="IPR004038">
    <property type="entry name" value="Ribosomal_eL8/eL30/eS12/Gad45"/>
</dbReference>
<dbReference type="SUPFAM" id="SSF55315">
    <property type="entry name" value="L30e-like"/>
    <property type="match status" value="1"/>
</dbReference>